<dbReference type="EMBL" id="JAJVCZ030000011">
    <property type="protein sequence ID" value="KAL0254526.1"/>
    <property type="molecule type" value="Genomic_DNA"/>
</dbReference>
<feature type="compositionally biased region" description="Pro residues" evidence="1">
    <location>
        <begin position="371"/>
        <end position="390"/>
    </location>
</feature>
<comment type="caution">
    <text evidence="2">The sequence shown here is derived from an EMBL/GenBank/DDBJ whole genome shotgun (WGS) entry which is preliminary data.</text>
</comment>
<feature type="region of interest" description="Disordered" evidence="1">
    <location>
        <begin position="366"/>
        <end position="393"/>
    </location>
</feature>
<dbReference type="PANTHER" id="PTHR47784">
    <property type="entry name" value="STEROL UPTAKE CONTROL PROTEIN 2"/>
    <property type="match status" value="1"/>
</dbReference>
<gene>
    <name evidence="2" type="ORF">SLS55_010003</name>
</gene>
<accession>A0ABR3C461</accession>
<evidence type="ECO:0000313" key="2">
    <source>
        <dbReference type="EMBL" id="KAL0254526.1"/>
    </source>
</evidence>
<dbReference type="PANTHER" id="PTHR47784:SF5">
    <property type="entry name" value="STEROL UPTAKE CONTROL PROTEIN 2"/>
    <property type="match status" value="1"/>
</dbReference>
<evidence type="ECO:0000313" key="3">
    <source>
        <dbReference type="Proteomes" id="UP001430584"/>
    </source>
</evidence>
<dbReference type="GeneID" id="92014088"/>
<organism evidence="2 3">
    <name type="scientific">Diplodia seriata</name>
    <dbReference type="NCBI Taxonomy" id="420778"/>
    <lineage>
        <taxon>Eukaryota</taxon>
        <taxon>Fungi</taxon>
        <taxon>Dikarya</taxon>
        <taxon>Ascomycota</taxon>
        <taxon>Pezizomycotina</taxon>
        <taxon>Dothideomycetes</taxon>
        <taxon>Dothideomycetes incertae sedis</taxon>
        <taxon>Botryosphaeriales</taxon>
        <taxon>Botryosphaeriaceae</taxon>
        <taxon>Diplodia</taxon>
    </lineage>
</organism>
<feature type="region of interest" description="Disordered" evidence="1">
    <location>
        <begin position="26"/>
        <end position="45"/>
    </location>
</feature>
<evidence type="ECO:0000256" key="1">
    <source>
        <dbReference type="SAM" id="MobiDB-lite"/>
    </source>
</evidence>
<feature type="region of interest" description="Disordered" evidence="1">
    <location>
        <begin position="192"/>
        <end position="214"/>
    </location>
</feature>
<feature type="compositionally biased region" description="Acidic residues" evidence="1">
    <location>
        <begin position="541"/>
        <end position="555"/>
    </location>
</feature>
<dbReference type="RefSeq" id="XP_066628397.1">
    <property type="nucleotide sequence ID" value="XM_066781395.1"/>
</dbReference>
<feature type="region of interest" description="Disordered" evidence="1">
    <location>
        <begin position="269"/>
        <end position="296"/>
    </location>
</feature>
<protein>
    <submittedName>
        <fullName evidence="2">Uncharacterized protein</fullName>
    </submittedName>
</protein>
<sequence>MSPRCLRCKSKGRKCTYTHLLSEYNPFDPHQQTPRRQPHHAATTPILTSSQQQPLICRANRIYAPGSSTGAILSPFDAALLEEGGAVFHHYVHVVKVIDPAHHASEQMWRWEKAIRAFAPSHDFLYYAVLAFASLHRSVLYRRSINKNTPSAGDAVARQQSDHLVAIASAYQSRALAAFAPAVASLQHAAQKGTNEGMGVRNSRNDGGGGGGGQNASLTDAVLTCSSIILASSFSFPPAPGEDVIDQARQVLQLFLGTFAVYDRAWEMDKKDRDESERENRGRYPAPSSSSSSNSDIGSYVLERMRAGEELGDGLPAPEAEASLDRVVDAVLLRAATTTTTFPPSSSSQSSSPTFLAMLNPTLLYHTSTPTPTPSPISLIPQPPPPPPAPANNNTDPLSTFLPPLTALRTLFRRLAARPRLHTIALRWPAHLPAAFMHTALARRDPLALVVLAHWARCLAGFRGLWWVSRWGVRVVRAVVGEVLGGSKSKTTQRVGEGGGGGAGAGRGRTVGGAEARAAEADVWRACLEWPVRGLGGGGAEGEEREEVEGEEEGEAAWRCHR</sequence>
<keyword evidence="3" id="KW-1185">Reference proteome</keyword>
<feature type="compositionally biased region" description="Gly residues" evidence="1">
    <location>
        <begin position="496"/>
        <end position="509"/>
    </location>
</feature>
<dbReference type="Proteomes" id="UP001430584">
    <property type="component" value="Unassembled WGS sequence"/>
</dbReference>
<feature type="compositionally biased region" description="Basic and acidic residues" evidence="1">
    <location>
        <begin position="269"/>
        <end position="282"/>
    </location>
</feature>
<dbReference type="InterPro" id="IPR053157">
    <property type="entry name" value="Sterol_Uptake_Regulator"/>
</dbReference>
<name>A0ABR3C461_9PEZI</name>
<feature type="region of interest" description="Disordered" evidence="1">
    <location>
        <begin position="537"/>
        <end position="562"/>
    </location>
</feature>
<proteinExistence type="predicted"/>
<feature type="region of interest" description="Disordered" evidence="1">
    <location>
        <begin position="489"/>
        <end position="509"/>
    </location>
</feature>
<reference evidence="2 3" key="1">
    <citation type="submission" date="2024-02" db="EMBL/GenBank/DDBJ databases">
        <title>De novo assembly and annotation of 12 fungi associated with fruit tree decline syndrome in Ontario, Canada.</title>
        <authorList>
            <person name="Sulman M."/>
            <person name="Ellouze W."/>
            <person name="Ilyukhin E."/>
        </authorList>
    </citation>
    <scope>NUCLEOTIDE SEQUENCE [LARGE SCALE GENOMIC DNA]</scope>
    <source>
        <strain evidence="2 3">FDS-637</strain>
    </source>
</reference>